<feature type="transmembrane region" description="Helical" evidence="5">
    <location>
        <begin position="61"/>
        <end position="80"/>
    </location>
</feature>
<dbReference type="AlphaFoldDB" id="A0A1F5VVN3"/>
<evidence type="ECO:0000313" key="9">
    <source>
        <dbReference type="Proteomes" id="UP000178943"/>
    </source>
</evidence>
<keyword evidence="4 5" id="KW-0472">Membrane</keyword>
<sequence length="127" mass="13457">MYCRTCGKEILDAAVICVNCGVPTGRGGNHCQICGADTNPAADFCIKCGSRLGKGEFKSKIAAGLFGIFLGGLGVHRFYLGYIGTGIIQILVTLFTCGFGAIWGLIEGILILTDQFKYDAEGRPLVD</sequence>
<protein>
    <submittedName>
        <fullName evidence="8">Uncharacterized protein</fullName>
    </submittedName>
</protein>
<feature type="domain" description="DZANK-type" evidence="7">
    <location>
        <begin position="3"/>
        <end position="49"/>
    </location>
</feature>
<evidence type="ECO:0000256" key="1">
    <source>
        <dbReference type="ARBA" id="ARBA00004141"/>
    </source>
</evidence>
<dbReference type="STRING" id="1817863.A2Y62_16290"/>
<dbReference type="InterPro" id="IPR007829">
    <property type="entry name" value="TM2"/>
</dbReference>
<dbReference type="Proteomes" id="UP000178943">
    <property type="component" value="Unassembled WGS sequence"/>
</dbReference>
<proteinExistence type="predicted"/>
<comment type="caution">
    <text evidence="8">The sequence shown here is derived from an EMBL/GenBank/DDBJ whole genome shotgun (WGS) entry which is preliminary data.</text>
</comment>
<dbReference type="Pfam" id="PF05154">
    <property type="entry name" value="TM2"/>
    <property type="match status" value="1"/>
</dbReference>
<dbReference type="Pfam" id="PF12773">
    <property type="entry name" value="DZR"/>
    <property type="match status" value="1"/>
</dbReference>
<keyword evidence="3 5" id="KW-1133">Transmembrane helix</keyword>
<evidence type="ECO:0000256" key="2">
    <source>
        <dbReference type="ARBA" id="ARBA00022692"/>
    </source>
</evidence>
<dbReference type="InterPro" id="IPR025874">
    <property type="entry name" value="DZR"/>
</dbReference>
<feature type="domain" description="TM2" evidence="6">
    <location>
        <begin position="57"/>
        <end position="109"/>
    </location>
</feature>
<evidence type="ECO:0000256" key="5">
    <source>
        <dbReference type="SAM" id="Phobius"/>
    </source>
</evidence>
<evidence type="ECO:0000259" key="7">
    <source>
        <dbReference type="Pfam" id="PF12773"/>
    </source>
</evidence>
<name>A0A1F5VVN3_9BACT</name>
<evidence type="ECO:0000256" key="4">
    <source>
        <dbReference type="ARBA" id="ARBA00023136"/>
    </source>
</evidence>
<dbReference type="GO" id="GO:0016020">
    <property type="term" value="C:membrane"/>
    <property type="evidence" value="ECO:0007669"/>
    <property type="project" value="UniProtKB-SubCell"/>
</dbReference>
<accession>A0A1F5VVN3</accession>
<evidence type="ECO:0000313" key="8">
    <source>
        <dbReference type="EMBL" id="OGF67486.1"/>
    </source>
</evidence>
<gene>
    <name evidence="8" type="ORF">A2Y62_16290</name>
</gene>
<reference evidence="8 9" key="1">
    <citation type="journal article" date="2016" name="Nat. Commun.">
        <title>Thousands of microbial genomes shed light on interconnected biogeochemical processes in an aquifer system.</title>
        <authorList>
            <person name="Anantharaman K."/>
            <person name="Brown C.T."/>
            <person name="Hug L.A."/>
            <person name="Sharon I."/>
            <person name="Castelle C.J."/>
            <person name="Probst A.J."/>
            <person name="Thomas B.C."/>
            <person name="Singh A."/>
            <person name="Wilkins M.J."/>
            <person name="Karaoz U."/>
            <person name="Brodie E.L."/>
            <person name="Williams K.H."/>
            <person name="Hubbard S.S."/>
            <person name="Banfield J.F."/>
        </authorList>
    </citation>
    <scope>NUCLEOTIDE SEQUENCE [LARGE SCALE GENOMIC DNA]</scope>
</reference>
<organism evidence="8 9">
    <name type="scientific">Candidatus Fischerbacteria bacterium RBG_13_37_8</name>
    <dbReference type="NCBI Taxonomy" id="1817863"/>
    <lineage>
        <taxon>Bacteria</taxon>
        <taxon>Candidatus Fischeribacteriota</taxon>
    </lineage>
</organism>
<comment type="subcellular location">
    <subcellularLocation>
        <location evidence="1">Membrane</location>
        <topology evidence="1">Multi-pass membrane protein</topology>
    </subcellularLocation>
</comment>
<keyword evidence="2 5" id="KW-0812">Transmembrane</keyword>
<evidence type="ECO:0000259" key="6">
    <source>
        <dbReference type="Pfam" id="PF05154"/>
    </source>
</evidence>
<feature type="transmembrane region" description="Helical" evidence="5">
    <location>
        <begin position="86"/>
        <end position="106"/>
    </location>
</feature>
<dbReference type="EMBL" id="MFGW01000048">
    <property type="protein sequence ID" value="OGF67486.1"/>
    <property type="molecule type" value="Genomic_DNA"/>
</dbReference>
<evidence type="ECO:0000256" key="3">
    <source>
        <dbReference type="ARBA" id="ARBA00022989"/>
    </source>
</evidence>